<feature type="compositionally biased region" description="Low complexity" evidence="1">
    <location>
        <begin position="476"/>
        <end position="487"/>
    </location>
</feature>
<dbReference type="GO" id="GO:0005634">
    <property type="term" value="C:nucleus"/>
    <property type="evidence" value="ECO:0007669"/>
    <property type="project" value="TreeGrafter"/>
</dbReference>
<protein>
    <recommendedName>
        <fullName evidence="2">N-acetyltransferase domain-containing protein</fullName>
    </recommendedName>
</protein>
<name>A0A9P8PQ83_9ASCO</name>
<feature type="domain" description="N-acetyltransferase" evidence="2">
    <location>
        <begin position="51"/>
        <end position="205"/>
    </location>
</feature>
<dbReference type="Gene3D" id="1.10.340.70">
    <property type="match status" value="1"/>
</dbReference>
<dbReference type="PANTHER" id="PTHR43138">
    <property type="entry name" value="ACETYLTRANSFERASE, GNAT FAMILY"/>
    <property type="match status" value="1"/>
</dbReference>
<sequence length="568" mass="65188">MAEYRADQHFQALLPNYTVLLKDGETTATIYPIYNSAQLPPGLLAFLADEFNVEVERGDTLPFFDALDFEEFKNYWFGSFAAVMVLGADHQLDHQRQWEKECLGSFFIRANFPGRSSHICTGAFLVNAGIRGKGIGKTLTECYLDWAPKLGYTSTIFNLIYESNVGARRIFESLNFKRVGIIKAAGILKDHNQAVDAIIYGKELVTTVEPPQGNYRFDKIKYYLETGKYPPSLDRQEKSRLRSSASHYKLIDGKLTLNGKEVISDLNTRLQICTEYHRINHGGINKTTSAITERYHWGKIKDTVAQAIRNCSECRDPTKQLNGRKRKDTSIELIDKNGRDETHLDLQNSNSSNGNNSNNNNNTNNSHNQDLEALVQASSHLHRDNLDYSNLEDPSNILVDVAKYQGQQHQQPQPQHYQQDHHHHQQQQQHIPNLSHDRSHHSQQVPRVVKRSYREISSDEYHDHPHNHQLNDDNHNNSNNNNNNNNSQEHHQRQTQHSQTFNQRFFQSDDGHRQTLHEGENEDDIPVDPEVSAFDEHVQGGEIEIARALIEANEDDDNEKLDENDLFP</sequence>
<dbReference type="SUPFAM" id="SSF55729">
    <property type="entry name" value="Acyl-CoA N-acyltransferases (Nat)"/>
    <property type="match status" value="1"/>
</dbReference>
<dbReference type="AlphaFoldDB" id="A0A9P8PQ83"/>
<evidence type="ECO:0000259" key="2">
    <source>
        <dbReference type="PROSITE" id="PS51186"/>
    </source>
</evidence>
<feature type="region of interest" description="Disordered" evidence="1">
    <location>
        <begin position="405"/>
        <end position="499"/>
    </location>
</feature>
<reference evidence="3" key="1">
    <citation type="journal article" date="2021" name="Open Biol.">
        <title>Shared evolutionary footprints suggest mitochondrial oxidative damage underlies multiple complex I losses in fungi.</title>
        <authorList>
            <person name="Schikora-Tamarit M.A."/>
            <person name="Marcet-Houben M."/>
            <person name="Nosek J."/>
            <person name="Gabaldon T."/>
        </authorList>
    </citation>
    <scope>NUCLEOTIDE SEQUENCE</scope>
    <source>
        <strain evidence="3">CBS6341</strain>
    </source>
</reference>
<dbReference type="InterPro" id="IPR052742">
    <property type="entry name" value="Mito_N-acetyltransferase"/>
</dbReference>
<gene>
    <name evidence="3" type="ORF">WICMUC_002674</name>
</gene>
<evidence type="ECO:0000313" key="4">
    <source>
        <dbReference type="Proteomes" id="UP000769528"/>
    </source>
</evidence>
<feature type="compositionally biased region" description="Low complexity" evidence="1">
    <location>
        <begin position="348"/>
        <end position="367"/>
    </location>
</feature>
<reference evidence="3" key="2">
    <citation type="submission" date="2021-01" db="EMBL/GenBank/DDBJ databases">
        <authorList>
            <person name="Schikora-Tamarit M.A."/>
        </authorList>
    </citation>
    <scope>NUCLEOTIDE SEQUENCE</scope>
    <source>
        <strain evidence="3">CBS6341</strain>
    </source>
</reference>
<dbReference type="InterPro" id="IPR015416">
    <property type="entry name" value="Znf_H2C2_histone_UAS-bd"/>
</dbReference>
<feature type="region of interest" description="Disordered" evidence="1">
    <location>
        <begin position="317"/>
        <end position="367"/>
    </location>
</feature>
<dbReference type="InterPro" id="IPR000182">
    <property type="entry name" value="GNAT_dom"/>
</dbReference>
<comment type="caution">
    <text evidence="3">The sequence shown here is derived from an EMBL/GenBank/DDBJ whole genome shotgun (WGS) entry which is preliminary data.</text>
</comment>
<feature type="compositionally biased region" description="Basic and acidic residues" evidence="1">
    <location>
        <begin position="328"/>
        <end position="344"/>
    </location>
</feature>
<proteinExistence type="predicted"/>
<organism evidence="3 4">
    <name type="scientific">Wickerhamomyces mucosus</name>
    <dbReference type="NCBI Taxonomy" id="1378264"/>
    <lineage>
        <taxon>Eukaryota</taxon>
        <taxon>Fungi</taxon>
        <taxon>Dikarya</taxon>
        <taxon>Ascomycota</taxon>
        <taxon>Saccharomycotina</taxon>
        <taxon>Saccharomycetes</taxon>
        <taxon>Phaffomycetales</taxon>
        <taxon>Wickerhamomycetaceae</taxon>
        <taxon>Wickerhamomyces</taxon>
    </lineage>
</organism>
<keyword evidence="4" id="KW-1185">Reference proteome</keyword>
<dbReference type="OrthoDB" id="10264707at2759"/>
<evidence type="ECO:0000256" key="1">
    <source>
        <dbReference type="SAM" id="MobiDB-lite"/>
    </source>
</evidence>
<feature type="compositionally biased region" description="Basic and acidic residues" evidence="1">
    <location>
        <begin position="452"/>
        <end position="475"/>
    </location>
</feature>
<dbReference type="Pfam" id="PF00583">
    <property type="entry name" value="Acetyltransf_1"/>
    <property type="match status" value="1"/>
</dbReference>
<evidence type="ECO:0000313" key="3">
    <source>
        <dbReference type="EMBL" id="KAH3675585.1"/>
    </source>
</evidence>
<dbReference type="PANTHER" id="PTHR43138:SF2">
    <property type="entry name" value="PROTEIN SPT10"/>
    <property type="match status" value="1"/>
</dbReference>
<dbReference type="Gene3D" id="3.40.630.30">
    <property type="match status" value="1"/>
</dbReference>
<dbReference type="InterPro" id="IPR016181">
    <property type="entry name" value="Acyl_CoA_acyltransferase"/>
</dbReference>
<feature type="compositionally biased region" description="Low complexity" evidence="1">
    <location>
        <begin position="405"/>
        <end position="417"/>
    </location>
</feature>
<dbReference type="EMBL" id="JAEUBF010000753">
    <property type="protein sequence ID" value="KAH3675585.1"/>
    <property type="molecule type" value="Genomic_DNA"/>
</dbReference>
<dbReference type="Proteomes" id="UP000769528">
    <property type="component" value="Unassembled WGS sequence"/>
</dbReference>
<accession>A0A9P8PQ83</accession>
<dbReference type="Pfam" id="PF09337">
    <property type="entry name" value="zf-H2C2"/>
    <property type="match status" value="1"/>
</dbReference>
<dbReference type="GO" id="GO:0016747">
    <property type="term" value="F:acyltransferase activity, transferring groups other than amino-acyl groups"/>
    <property type="evidence" value="ECO:0007669"/>
    <property type="project" value="InterPro"/>
</dbReference>
<dbReference type="PROSITE" id="PS51186">
    <property type="entry name" value="GNAT"/>
    <property type="match status" value="1"/>
</dbReference>